<dbReference type="PANTHER" id="PTHR43308">
    <property type="entry name" value="OUTER MEMBRANE PROTEIN ALPHA-RELATED"/>
    <property type="match status" value="1"/>
</dbReference>
<dbReference type="AlphaFoldDB" id="A0A917G276"/>
<feature type="domain" description="SLH" evidence="1">
    <location>
        <begin position="165"/>
        <end position="228"/>
    </location>
</feature>
<dbReference type="InterPro" id="IPR001119">
    <property type="entry name" value="SLH_dom"/>
</dbReference>
<protein>
    <recommendedName>
        <fullName evidence="1">SLH domain-containing protein</fullName>
    </recommendedName>
</protein>
<reference evidence="2" key="2">
    <citation type="submission" date="2020-09" db="EMBL/GenBank/DDBJ databases">
        <authorList>
            <person name="Sun Q."/>
            <person name="Zhou Y."/>
        </authorList>
    </citation>
    <scope>NUCLEOTIDE SEQUENCE</scope>
    <source>
        <strain evidence="2">CGMCC 1.12987</strain>
    </source>
</reference>
<proteinExistence type="predicted"/>
<keyword evidence="3" id="KW-1185">Reference proteome</keyword>
<organism evidence="2 3">
    <name type="scientific">Paenibacillus abyssi</name>
    <dbReference type="NCBI Taxonomy" id="1340531"/>
    <lineage>
        <taxon>Bacteria</taxon>
        <taxon>Bacillati</taxon>
        <taxon>Bacillota</taxon>
        <taxon>Bacilli</taxon>
        <taxon>Bacillales</taxon>
        <taxon>Paenibacillaceae</taxon>
        <taxon>Paenibacillus</taxon>
    </lineage>
</organism>
<evidence type="ECO:0000259" key="1">
    <source>
        <dbReference type="PROSITE" id="PS51272"/>
    </source>
</evidence>
<reference evidence="2" key="1">
    <citation type="journal article" date="2014" name="Int. J. Syst. Evol. Microbiol.">
        <title>Complete genome sequence of Corynebacterium casei LMG S-19264T (=DSM 44701T), isolated from a smear-ripened cheese.</title>
        <authorList>
            <consortium name="US DOE Joint Genome Institute (JGI-PGF)"/>
            <person name="Walter F."/>
            <person name="Albersmeier A."/>
            <person name="Kalinowski J."/>
            <person name="Ruckert C."/>
        </authorList>
    </citation>
    <scope>NUCLEOTIDE SEQUENCE</scope>
    <source>
        <strain evidence="2">CGMCC 1.12987</strain>
    </source>
</reference>
<gene>
    <name evidence="2" type="ORF">GCM10010916_39590</name>
</gene>
<evidence type="ECO:0000313" key="3">
    <source>
        <dbReference type="Proteomes" id="UP000644756"/>
    </source>
</evidence>
<dbReference type="RefSeq" id="WP_188532797.1">
    <property type="nucleotide sequence ID" value="NZ_BMGR01000014.1"/>
</dbReference>
<dbReference type="PROSITE" id="PS51272">
    <property type="entry name" value="SLH"/>
    <property type="match status" value="2"/>
</dbReference>
<accession>A0A917G276</accession>
<feature type="domain" description="SLH" evidence="1">
    <location>
        <begin position="33"/>
        <end position="96"/>
    </location>
</feature>
<sequence length="413" mass="46979">MKEYTVRFMTCCFLAFTLIFGLVPVQSVILAQSDQKFKDVPKTFWASGAINALSDKGFVGGYTDGTFRPNKTISRAEFTTMLVKISALTNAKQNPYKDVTGGWALHPVNVAYAAGLIPTSDFGNEFKPNQNITRYEISRMISKAMIKDQSYKEFFDTFSKLNNSDLPLTDSKSIQRGQIQYVALTLGTGIMSGYNDQSIGLRNNATRAEAVAMLTSYYNSRSKKPEDYQYLKELKELAETGINVETVSTSVPYINIVEGKMYDIVTKKWINSKLTLTHPNYTVKLKRMYLLPYDKNKKSLYGDKFIGKDTVIRKDYSGMIVVVTDITFNKDGDRMLFMQNLGLKTPARITSSHPYEKFGIIHPYISHHDYDFILKKGETKEITFYGYYEEGTTDRIDISGVYQNSILLKARFR</sequence>
<evidence type="ECO:0000313" key="2">
    <source>
        <dbReference type="EMBL" id="GGG18860.1"/>
    </source>
</evidence>
<comment type="caution">
    <text evidence="2">The sequence shown here is derived from an EMBL/GenBank/DDBJ whole genome shotgun (WGS) entry which is preliminary data.</text>
</comment>
<dbReference type="Proteomes" id="UP000644756">
    <property type="component" value="Unassembled WGS sequence"/>
</dbReference>
<dbReference type="Pfam" id="PF00395">
    <property type="entry name" value="SLH"/>
    <property type="match status" value="2"/>
</dbReference>
<dbReference type="PANTHER" id="PTHR43308:SF5">
    <property type="entry name" value="S-LAYER PROTEIN _ PEPTIDOGLYCAN ENDO-BETA-N-ACETYLGLUCOSAMINIDASE"/>
    <property type="match status" value="1"/>
</dbReference>
<dbReference type="InterPro" id="IPR051465">
    <property type="entry name" value="Cell_Envelope_Struct_Comp"/>
</dbReference>
<dbReference type="EMBL" id="BMGR01000014">
    <property type="protein sequence ID" value="GGG18860.1"/>
    <property type="molecule type" value="Genomic_DNA"/>
</dbReference>
<name>A0A917G276_9BACL</name>